<sequence>MSQSENMNKENPKDVVNPRQLEADVLKENLKNKYNQLRQMVAYVKQIHGIDPLDERTIEFLSQPNPSTSENESSPSTSRQQPAPSSALNHQQQILNSKPQGLNSICAPQSSASTASNPPLPPSASTA</sequence>
<dbReference type="AlphaFoldDB" id="A0AA39FHD0"/>
<feature type="compositionally biased region" description="Low complexity" evidence="1">
    <location>
        <begin position="65"/>
        <end position="78"/>
    </location>
</feature>
<gene>
    <name evidence="2" type="ORF">PV328_011931</name>
</gene>
<keyword evidence="3" id="KW-1185">Reference proteome</keyword>
<accession>A0AA39FHD0</accession>
<reference evidence="2" key="1">
    <citation type="journal article" date="2023" name="bioRxiv">
        <title>Scaffold-level genome assemblies of two parasitoid biocontrol wasps reveal the parthenogenesis mechanism and an associated novel virus.</title>
        <authorList>
            <person name="Inwood S."/>
            <person name="Skelly J."/>
            <person name="Guhlin J."/>
            <person name="Harrop T."/>
            <person name="Goldson S."/>
            <person name="Dearden P."/>
        </authorList>
    </citation>
    <scope>NUCLEOTIDE SEQUENCE</scope>
    <source>
        <strain evidence="2">Irish</strain>
        <tissue evidence="2">Whole body</tissue>
    </source>
</reference>
<dbReference type="Proteomes" id="UP001168990">
    <property type="component" value="Unassembled WGS sequence"/>
</dbReference>
<evidence type="ECO:0000313" key="2">
    <source>
        <dbReference type="EMBL" id="KAK0169528.1"/>
    </source>
</evidence>
<reference evidence="2" key="2">
    <citation type="submission" date="2023-03" db="EMBL/GenBank/DDBJ databases">
        <authorList>
            <person name="Inwood S.N."/>
            <person name="Skelly J.G."/>
            <person name="Guhlin J."/>
            <person name="Harrop T.W.R."/>
            <person name="Goldson S.G."/>
            <person name="Dearden P.K."/>
        </authorList>
    </citation>
    <scope>NUCLEOTIDE SEQUENCE</scope>
    <source>
        <strain evidence="2">Irish</strain>
        <tissue evidence="2">Whole body</tissue>
    </source>
</reference>
<proteinExistence type="predicted"/>
<feature type="region of interest" description="Disordered" evidence="1">
    <location>
        <begin position="1"/>
        <end position="20"/>
    </location>
</feature>
<evidence type="ECO:0000313" key="3">
    <source>
        <dbReference type="Proteomes" id="UP001168990"/>
    </source>
</evidence>
<evidence type="ECO:0000256" key="1">
    <source>
        <dbReference type="SAM" id="MobiDB-lite"/>
    </source>
</evidence>
<feature type="region of interest" description="Disordered" evidence="1">
    <location>
        <begin position="60"/>
        <end position="127"/>
    </location>
</feature>
<feature type="compositionally biased region" description="Polar residues" evidence="1">
    <location>
        <begin position="79"/>
        <end position="117"/>
    </location>
</feature>
<dbReference type="EMBL" id="JAQQBS010000200">
    <property type="protein sequence ID" value="KAK0169528.1"/>
    <property type="molecule type" value="Genomic_DNA"/>
</dbReference>
<comment type="caution">
    <text evidence="2">The sequence shown here is derived from an EMBL/GenBank/DDBJ whole genome shotgun (WGS) entry which is preliminary data.</text>
</comment>
<organism evidence="2 3">
    <name type="scientific">Microctonus aethiopoides</name>
    <dbReference type="NCBI Taxonomy" id="144406"/>
    <lineage>
        <taxon>Eukaryota</taxon>
        <taxon>Metazoa</taxon>
        <taxon>Ecdysozoa</taxon>
        <taxon>Arthropoda</taxon>
        <taxon>Hexapoda</taxon>
        <taxon>Insecta</taxon>
        <taxon>Pterygota</taxon>
        <taxon>Neoptera</taxon>
        <taxon>Endopterygota</taxon>
        <taxon>Hymenoptera</taxon>
        <taxon>Apocrita</taxon>
        <taxon>Ichneumonoidea</taxon>
        <taxon>Braconidae</taxon>
        <taxon>Euphorinae</taxon>
        <taxon>Microctonus</taxon>
    </lineage>
</organism>
<name>A0AA39FHD0_9HYME</name>
<feature type="compositionally biased region" description="Pro residues" evidence="1">
    <location>
        <begin position="118"/>
        <end position="127"/>
    </location>
</feature>
<protein>
    <submittedName>
        <fullName evidence="2">Uncharacterized protein</fullName>
    </submittedName>
</protein>
<feature type="non-terminal residue" evidence="2">
    <location>
        <position position="127"/>
    </location>
</feature>